<reference evidence="1" key="1">
    <citation type="submission" date="2021-01" db="EMBL/GenBank/DDBJ databases">
        <authorList>
            <person name="Corre E."/>
            <person name="Pelletier E."/>
            <person name="Niang G."/>
            <person name="Scheremetjew M."/>
            <person name="Finn R."/>
            <person name="Kale V."/>
            <person name="Holt S."/>
            <person name="Cochrane G."/>
            <person name="Meng A."/>
            <person name="Brown T."/>
            <person name="Cohen L."/>
        </authorList>
    </citation>
    <scope>NUCLEOTIDE SEQUENCE</scope>
    <source>
        <strain evidence="1">FE60</strain>
    </source>
</reference>
<dbReference type="EMBL" id="HBFU01002060">
    <property type="protein sequence ID" value="CAD8927429.1"/>
    <property type="molecule type" value="Transcribed_RNA"/>
</dbReference>
<proteinExistence type="predicted"/>
<protein>
    <submittedName>
        <fullName evidence="1">Uncharacterized protein</fullName>
    </submittedName>
</protein>
<dbReference type="AlphaFoldDB" id="A0A6T5SJ09"/>
<evidence type="ECO:0000313" key="1">
    <source>
        <dbReference type="EMBL" id="CAD8927429.1"/>
    </source>
</evidence>
<name>A0A6T5SJ09_9STRA</name>
<sequence>MSDIDSTLKTIVARQAEQMQLMTAMQASIDNLTKINSDLKEDLSALKNGQIRTKFKYINKGEGGVTTETWTTRPGETDDAEIEEIMESRKAAGTWPLKRNFAKSFSKEVDLVKIRFHTSEKHSHKPIRIPKVEKADGTYGGGNKEGRLICRLCSGGKANRNTSWMCSTCQVPLCVDYQGSPDHSCHYRWHSCDDLIKQHEIVNGALKNKRETKKRTGGNVADLHEGMIPKIPKVDAGGLHHAASAVNDPVGNNIHV</sequence>
<organism evidence="1">
    <name type="scientific">Skeletonema marinoi</name>
    <dbReference type="NCBI Taxonomy" id="267567"/>
    <lineage>
        <taxon>Eukaryota</taxon>
        <taxon>Sar</taxon>
        <taxon>Stramenopiles</taxon>
        <taxon>Ochrophyta</taxon>
        <taxon>Bacillariophyta</taxon>
        <taxon>Coscinodiscophyceae</taxon>
        <taxon>Thalassiosirophycidae</taxon>
        <taxon>Thalassiosirales</taxon>
        <taxon>Skeletonemataceae</taxon>
        <taxon>Skeletonema</taxon>
        <taxon>Skeletonema marinoi-dohrnii complex</taxon>
    </lineage>
</organism>
<accession>A0A6T5SJ09</accession>
<gene>
    <name evidence="1" type="ORF">SMAR1040_LOCUS1376</name>
</gene>